<dbReference type="RefSeq" id="WP_346141748.1">
    <property type="nucleotide sequence ID" value="NZ_BAAAUA010000006.1"/>
</dbReference>
<accession>A0ABW0V5F2</accession>
<organism evidence="1 2">
    <name type="scientific">Kitasatospora cinereorecta</name>
    <dbReference type="NCBI Taxonomy" id="285560"/>
    <lineage>
        <taxon>Bacteria</taxon>
        <taxon>Bacillati</taxon>
        <taxon>Actinomycetota</taxon>
        <taxon>Actinomycetes</taxon>
        <taxon>Kitasatosporales</taxon>
        <taxon>Streptomycetaceae</taxon>
        <taxon>Kitasatospora</taxon>
    </lineage>
</organism>
<name>A0ABW0V5F2_9ACTN</name>
<comment type="caution">
    <text evidence="1">The sequence shown here is derived from an EMBL/GenBank/DDBJ whole genome shotgun (WGS) entry which is preliminary data.</text>
</comment>
<protein>
    <submittedName>
        <fullName evidence="1">Uncharacterized protein</fullName>
    </submittedName>
</protein>
<keyword evidence="2" id="KW-1185">Reference proteome</keyword>
<dbReference type="EMBL" id="JBHSOC010000006">
    <property type="protein sequence ID" value="MFC5640698.1"/>
    <property type="molecule type" value="Genomic_DNA"/>
</dbReference>
<sequence>MSWTGLWLIGPIPDAEARDLPFRFLHLWEPGTGGPSRDLGDSLRWWAEGGEPMLEHDSGGRVHATRAAERFAALVRSAHPETPAAEALREACLNLVEQAGTHFAAVLRKADPATALCYALGHDAALQLPGMLGDFLLTAQEVRDSLPAAERVLDLSGRRRAEVLAGITDWIAATGDAPGYDPAELLDGPLRMLRLAAATGAGAAGLCRTY</sequence>
<gene>
    <name evidence="1" type="ORF">ACFPZF_04930</name>
</gene>
<reference evidence="2" key="1">
    <citation type="journal article" date="2019" name="Int. J. Syst. Evol. Microbiol.">
        <title>The Global Catalogue of Microorganisms (GCM) 10K type strain sequencing project: providing services to taxonomists for standard genome sequencing and annotation.</title>
        <authorList>
            <consortium name="The Broad Institute Genomics Platform"/>
            <consortium name="The Broad Institute Genome Sequencing Center for Infectious Disease"/>
            <person name="Wu L."/>
            <person name="Ma J."/>
        </authorList>
    </citation>
    <scope>NUCLEOTIDE SEQUENCE [LARGE SCALE GENOMIC DNA]</scope>
    <source>
        <strain evidence="2">CGMCC 4.1622</strain>
    </source>
</reference>
<dbReference type="Proteomes" id="UP001596066">
    <property type="component" value="Unassembled WGS sequence"/>
</dbReference>
<evidence type="ECO:0000313" key="2">
    <source>
        <dbReference type="Proteomes" id="UP001596066"/>
    </source>
</evidence>
<proteinExistence type="predicted"/>
<evidence type="ECO:0000313" key="1">
    <source>
        <dbReference type="EMBL" id="MFC5640698.1"/>
    </source>
</evidence>